<evidence type="ECO:0000313" key="3">
    <source>
        <dbReference type="Proteomes" id="UP001153269"/>
    </source>
</evidence>
<feature type="region of interest" description="Disordered" evidence="1">
    <location>
        <begin position="106"/>
        <end position="144"/>
    </location>
</feature>
<dbReference type="EMBL" id="CADEAL010000890">
    <property type="protein sequence ID" value="CAB1426461.1"/>
    <property type="molecule type" value="Genomic_DNA"/>
</dbReference>
<keyword evidence="3" id="KW-1185">Reference proteome</keyword>
<feature type="region of interest" description="Disordered" evidence="1">
    <location>
        <begin position="1"/>
        <end position="55"/>
    </location>
</feature>
<evidence type="ECO:0000256" key="1">
    <source>
        <dbReference type="SAM" id="MobiDB-lite"/>
    </source>
</evidence>
<dbReference type="AlphaFoldDB" id="A0A9N7U9R2"/>
<gene>
    <name evidence="2" type="ORF">PLEPLA_LOCUS14397</name>
</gene>
<protein>
    <submittedName>
        <fullName evidence="2">Uncharacterized protein</fullName>
    </submittedName>
</protein>
<accession>A0A9N7U9R2</accession>
<feature type="compositionally biased region" description="Basic and acidic residues" evidence="1">
    <location>
        <begin position="44"/>
        <end position="55"/>
    </location>
</feature>
<reference evidence="2" key="1">
    <citation type="submission" date="2020-03" db="EMBL/GenBank/DDBJ databases">
        <authorList>
            <person name="Weist P."/>
        </authorList>
    </citation>
    <scope>NUCLEOTIDE SEQUENCE</scope>
</reference>
<feature type="compositionally biased region" description="Basic and acidic residues" evidence="1">
    <location>
        <begin position="119"/>
        <end position="130"/>
    </location>
</feature>
<evidence type="ECO:0000313" key="2">
    <source>
        <dbReference type="EMBL" id="CAB1426461.1"/>
    </source>
</evidence>
<comment type="caution">
    <text evidence="2">The sequence shown here is derived from an EMBL/GenBank/DDBJ whole genome shotgun (WGS) entry which is preliminary data.</text>
</comment>
<dbReference type="Proteomes" id="UP001153269">
    <property type="component" value="Unassembled WGS sequence"/>
</dbReference>
<feature type="compositionally biased region" description="Low complexity" evidence="1">
    <location>
        <begin position="10"/>
        <end position="23"/>
    </location>
</feature>
<name>A0A9N7U9R2_PLEPL</name>
<organism evidence="2 3">
    <name type="scientific">Pleuronectes platessa</name>
    <name type="common">European plaice</name>
    <dbReference type="NCBI Taxonomy" id="8262"/>
    <lineage>
        <taxon>Eukaryota</taxon>
        <taxon>Metazoa</taxon>
        <taxon>Chordata</taxon>
        <taxon>Craniata</taxon>
        <taxon>Vertebrata</taxon>
        <taxon>Euteleostomi</taxon>
        <taxon>Actinopterygii</taxon>
        <taxon>Neopterygii</taxon>
        <taxon>Teleostei</taxon>
        <taxon>Neoteleostei</taxon>
        <taxon>Acanthomorphata</taxon>
        <taxon>Carangaria</taxon>
        <taxon>Pleuronectiformes</taxon>
        <taxon>Pleuronectoidei</taxon>
        <taxon>Pleuronectidae</taxon>
        <taxon>Pleuronectes</taxon>
    </lineage>
</organism>
<proteinExistence type="predicted"/>
<sequence length="144" mass="15387">MGKFARAWDSSSTRSIHSTSMASEPRGQRSAPLGPHSSGGRGGAESEHQHQDFIHRESAVTRLGVRGVAAGLRADGLCGSGLRTLITGVSPSTTLSYAEFFLNVPPYQRGGGRSQSSLRLEEGERGEPIRCHPSFLIQPGNERS</sequence>